<keyword evidence="4" id="KW-1185">Reference proteome</keyword>
<gene>
    <name evidence="3" type="ORF">LMG23992_04124</name>
</gene>
<dbReference type="SUPFAM" id="SSF47413">
    <property type="entry name" value="lambda repressor-like DNA-binding domains"/>
    <property type="match status" value="1"/>
</dbReference>
<dbReference type="RefSeq" id="WP_224081613.1">
    <property type="nucleotide sequence ID" value="NZ_CAJZAI010000011.1"/>
</dbReference>
<feature type="domain" description="HTH cro/C1-type" evidence="2">
    <location>
        <begin position="8"/>
        <end position="63"/>
    </location>
</feature>
<evidence type="ECO:0000313" key="4">
    <source>
        <dbReference type="Proteomes" id="UP000727654"/>
    </source>
</evidence>
<dbReference type="PANTHER" id="PTHR46797:SF1">
    <property type="entry name" value="METHYLPHOSPHONATE SYNTHASE"/>
    <property type="match status" value="1"/>
</dbReference>
<dbReference type="Pfam" id="PF13560">
    <property type="entry name" value="HTH_31"/>
    <property type="match status" value="1"/>
</dbReference>
<organism evidence="3 4">
    <name type="scientific">Cupriavidus laharis</name>
    <dbReference type="NCBI Taxonomy" id="151654"/>
    <lineage>
        <taxon>Bacteria</taxon>
        <taxon>Pseudomonadati</taxon>
        <taxon>Pseudomonadota</taxon>
        <taxon>Betaproteobacteria</taxon>
        <taxon>Burkholderiales</taxon>
        <taxon>Burkholderiaceae</taxon>
        <taxon>Cupriavidus</taxon>
    </lineage>
</organism>
<evidence type="ECO:0000256" key="1">
    <source>
        <dbReference type="ARBA" id="ARBA00023125"/>
    </source>
</evidence>
<evidence type="ECO:0000259" key="2">
    <source>
        <dbReference type="PROSITE" id="PS50943"/>
    </source>
</evidence>
<dbReference type="Gene3D" id="1.10.260.40">
    <property type="entry name" value="lambda repressor-like DNA-binding domains"/>
    <property type="match status" value="1"/>
</dbReference>
<dbReference type="InterPro" id="IPR050807">
    <property type="entry name" value="TransReg_Diox_bact_type"/>
</dbReference>
<dbReference type="SMART" id="SM00530">
    <property type="entry name" value="HTH_XRE"/>
    <property type="match status" value="1"/>
</dbReference>
<keyword evidence="1" id="KW-0238">DNA-binding</keyword>
<evidence type="ECO:0000313" key="3">
    <source>
        <dbReference type="EMBL" id="CAG9179960.1"/>
    </source>
</evidence>
<sequence>MPTLGEKVRTLRKKAGLTLEQFADQIGASKSSVWELENKEKARPSADRINEVARVLGVTPEFLMNDDVAEPSVSVADEAFFRKYQSLPSTTKQQLQDILDVLDRKDGN</sequence>
<dbReference type="EMBL" id="CAJZAI010000011">
    <property type="protein sequence ID" value="CAG9179960.1"/>
    <property type="molecule type" value="Genomic_DNA"/>
</dbReference>
<name>A0ABN7Z232_9BURK</name>
<dbReference type="Proteomes" id="UP000727654">
    <property type="component" value="Unassembled WGS sequence"/>
</dbReference>
<protein>
    <recommendedName>
        <fullName evidence="2">HTH cro/C1-type domain-containing protein</fullName>
    </recommendedName>
</protein>
<dbReference type="CDD" id="cd00093">
    <property type="entry name" value="HTH_XRE"/>
    <property type="match status" value="1"/>
</dbReference>
<dbReference type="InterPro" id="IPR010982">
    <property type="entry name" value="Lambda_DNA-bd_dom_sf"/>
</dbReference>
<accession>A0ABN7Z232</accession>
<reference evidence="3 4" key="1">
    <citation type="submission" date="2021-08" db="EMBL/GenBank/DDBJ databases">
        <authorList>
            <person name="Peeters C."/>
        </authorList>
    </citation>
    <scope>NUCLEOTIDE SEQUENCE [LARGE SCALE GENOMIC DNA]</scope>
    <source>
        <strain evidence="3 4">LMG 23992</strain>
    </source>
</reference>
<comment type="caution">
    <text evidence="3">The sequence shown here is derived from an EMBL/GenBank/DDBJ whole genome shotgun (WGS) entry which is preliminary data.</text>
</comment>
<dbReference type="InterPro" id="IPR001387">
    <property type="entry name" value="Cro/C1-type_HTH"/>
</dbReference>
<proteinExistence type="predicted"/>
<dbReference type="PROSITE" id="PS50943">
    <property type="entry name" value="HTH_CROC1"/>
    <property type="match status" value="1"/>
</dbReference>
<dbReference type="PANTHER" id="PTHR46797">
    <property type="entry name" value="HTH-TYPE TRANSCRIPTIONAL REGULATOR"/>
    <property type="match status" value="1"/>
</dbReference>